<evidence type="ECO:0000256" key="1">
    <source>
        <dbReference type="SAM" id="Phobius"/>
    </source>
</evidence>
<organism evidence="3 4">
    <name type="scientific">Seiridium cardinale</name>
    <dbReference type="NCBI Taxonomy" id="138064"/>
    <lineage>
        <taxon>Eukaryota</taxon>
        <taxon>Fungi</taxon>
        <taxon>Dikarya</taxon>
        <taxon>Ascomycota</taxon>
        <taxon>Pezizomycotina</taxon>
        <taxon>Sordariomycetes</taxon>
        <taxon>Xylariomycetidae</taxon>
        <taxon>Amphisphaeriales</taxon>
        <taxon>Sporocadaceae</taxon>
        <taxon>Seiridium</taxon>
    </lineage>
</organism>
<sequence length="288" mass="32588">MDFLNREGYARVAHLMASQDEFAIVRRFKALNMQDLLYRQAEITHLESELTELAHRDSRHLDREYFAKDWYSLSQGSSGEDREQWEKFEELREKLNAYNDALLKQSQLAQLPRPRAYDLDFLRSWFERPGMGAFPLLGADRKSWNVQHGEDLIGIKARIAPDPLSTWFVEKFVPVFHHFVGARFREPISAGKIGSGIYNYSDCHLSVALRVVTTVTASLLPLCSVIALYMIPSNDVRLGLVVVFSACFSLALATMTNARAIEVFAATAAFAAVNVVFLTNTPSSGDFR</sequence>
<dbReference type="PANTHER" id="PTHR34502:SF5">
    <property type="entry name" value="DUF6594 DOMAIN-CONTAINING PROTEIN"/>
    <property type="match status" value="1"/>
</dbReference>
<dbReference type="Pfam" id="PF20237">
    <property type="entry name" value="DUF6594"/>
    <property type="match status" value="1"/>
</dbReference>
<dbReference type="Proteomes" id="UP001465668">
    <property type="component" value="Unassembled WGS sequence"/>
</dbReference>
<evidence type="ECO:0000259" key="2">
    <source>
        <dbReference type="Pfam" id="PF20237"/>
    </source>
</evidence>
<feature type="transmembrane region" description="Helical" evidence="1">
    <location>
        <begin position="207"/>
        <end position="231"/>
    </location>
</feature>
<reference evidence="3 4" key="1">
    <citation type="submission" date="2024-02" db="EMBL/GenBank/DDBJ databases">
        <title>First draft genome assembly of two strains of Seiridium cardinale.</title>
        <authorList>
            <person name="Emiliani G."/>
            <person name="Scali E."/>
        </authorList>
    </citation>
    <scope>NUCLEOTIDE SEQUENCE [LARGE SCALE GENOMIC DNA]</scope>
    <source>
        <strain evidence="3 4">BM-138-000479</strain>
    </source>
</reference>
<keyword evidence="4" id="KW-1185">Reference proteome</keyword>
<evidence type="ECO:0000313" key="4">
    <source>
        <dbReference type="Proteomes" id="UP001465668"/>
    </source>
</evidence>
<dbReference type="PANTHER" id="PTHR34502">
    <property type="entry name" value="DUF6594 DOMAIN-CONTAINING PROTEIN-RELATED"/>
    <property type="match status" value="1"/>
</dbReference>
<keyword evidence="1" id="KW-0472">Membrane</keyword>
<comment type="caution">
    <text evidence="3">The sequence shown here is derived from an EMBL/GenBank/DDBJ whole genome shotgun (WGS) entry which is preliminary data.</text>
</comment>
<feature type="transmembrane region" description="Helical" evidence="1">
    <location>
        <begin position="238"/>
        <end position="255"/>
    </location>
</feature>
<accession>A0ABR2XPV0</accession>
<name>A0ABR2XPV0_9PEZI</name>
<feature type="transmembrane region" description="Helical" evidence="1">
    <location>
        <begin position="261"/>
        <end position="279"/>
    </location>
</feature>
<protein>
    <recommendedName>
        <fullName evidence="2">DUF6594 domain-containing protein</fullName>
    </recommendedName>
</protein>
<dbReference type="EMBL" id="JARVKM010000032">
    <property type="protein sequence ID" value="KAK9775813.1"/>
    <property type="molecule type" value="Genomic_DNA"/>
</dbReference>
<evidence type="ECO:0000313" key="3">
    <source>
        <dbReference type="EMBL" id="KAK9775813.1"/>
    </source>
</evidence>
<keyword evidence="1" id="KW-0812">Transmembrane</keyword>
<keyword evidence="1" id="KW-1133">Transmembrane helix</keyword>
<proteinExistence type="predicted"/>
<gene>
    <name evidence="3" type="ORF">SCAR479_07629</name>
</gene>
<feature type="domain" description="DUF6594" evidence="2">
    <location>
        <begin position="9"/>
        <end position="275"/>
    </location>
</feature>
<dbReference type="InterPro" id="IPR046529">
    <property type="entry name" value="DUF6594"/>
</dbReference>